<dbReference type="RefSeq" id="WP_159673048.1">
    <property type="nucleotide sequence ID" value="NZ_JACMHY010000020.1"/>
</dbReference>
<organism evidence="7 8">
    <name type="scientific">Streptomyces mexicanus</name>
    <dbReference type="NCBI Taxonomy" id="178566"/>
    <lineage>
        <taxon>Bacteria</taxon>
        <taxon>Bacillati</taxon>
        <taxon>Actinomycetota</taxon>
        <taxon>Actinomycetes</taxon>
        <taxon>Kitasatosporales</taxon>
        <taxon>Streptomycetaceae</taxon>
        <taxon>Streptomyces</taxon>
    </lineage>
</organism>
<accession>A0A7X1IAM3</accession>
<dbReference type="GO" id="GO:0003677">
    <property type="term" value="F:DNA binding"/>
    <property type="evidence" value="ECO:0007669"/>
    <property type="project" value="UniProtKB-UniRule"/>
</dbReference>
<sequence length="202" mass="21145">MTTAKPASDTASAASPAKAPPRERLLDAAAELFEREGVGVGTDALCRAAGVSKRSMYQLFAGKDEIIAASLERRAPVLSAFLLPPPDEPASPRERMLYVFRRLEEVAQDPGYRGCPYVSTLVELKDPEHPASVVALRHKGGLAAFFRAEAERGGAADPALLARQLTLVYDGAATRAGTGAERLDGLALATAGALMDAAGVGE</sequence>
<keyword evidence="8" id="KW-1185">Reference proteome</keyword>
<evidence type="ECO:0000256" key="4">
    <source>
        <dbReference type="PROSITE-ProRule" id="PRU00335"/>
    </source>
</evidence>
<keyword evidence="1" id="KW-0805">Transcription regulation</keyword>
<dbReference type="PRINTS" id="PR00455">
    <property type="entry name" value="HTHTETR"/>
</dbReference>
<dbReference type="SUPFAM" id="SSF48498">
    <property type="entry name" value="Tetracyclin repressor-like, C-terminal domain"/>
    <property type="match status" value="1"/>
</dbReference>
<dbReference type="EMBL" id="JACMHY010000020">
    <property type="protein sequence ID" value="MBC2869593.1"/>
    <property type="molecule type" value="Genomic_DNA"/>
</dbReference>
<dbReference type="PANTHER" id="PTHR47506:SF1">
    <property type="entry name" value="HTH-TYPE TRANSCRIPTIONAL REGULATOR YJDC"/>
    <property type="match status" value="1"/>
</dbReference>
<feature type="domain" description="HTH tetR-type" evidence="6">
    <location>
        <begin position="19"/>
        <end position="78"/>
    </location>
</feature>
<keyword evidence="3" id="KW-0804">Transcription</keyword>
<dbReference type="InterPro" id="IPR036271">
    <property type="entry name" value="Tet_transcr_reg_TetR-rel_C_sf"/>
</dbReference>
<dbReference type="Pfam" id="PF00440">
    <property type="entry name" value="TetR_N"/>
    <property type="match status" value="1"/>
</dbReference>
<dbReference type="InterPro" id="IPR009057">
    <property type="entry name" value="Homeodomain-like_sf"/>
</dbReference>
<feature type="DNA-binding region" description="H-T-H motif" evidence="4">
    <location>
        <begin position="41"/>
        <end position="60"/>
    </location>
</feature>
<evidence type="ECO:0000256" key="3">
    <source>
        <dbReference type="ARBA" id="ARBA00023163"/>
    </source>
</evidence>
<dbReference type="Gene3D" id="1.10.357.10">
    <property type="entry name" value="Tetracycline Repressor, domain 2"/>
    <property type="match status" value="1"/>
</dbReference>
<dbReference type="OrthoDB" id="4214267at2"/>
<gene>
    <name evidence="7" type="ORF">H1R13_32990</name>
</gene>
<evidence type="ECO:0000313" key="7">
    <source>
        <dbReference type="EMBL" id="MBC2869593.1"/>
    </source>
</evidence>
<evidence type="ECO:0000256" key="2">
    <source>
        <dbReference type="ARBA" id="ARBA00023125"/>
    </source>
</evidence>
<evidence type="ECO:0000313" key="8">
    <source>
        <dbReference type="Proteomes" id="UP000517694"/>
    </source>
</evidence>
<evidence type="ECO:0000256" key="1">
    <source>
        <dbReference type="ARBA" id="ARBA00023015"/>
    </source>
</evidence>
<protein>
    <submittedName>
        <fullName evidence="7">TetR/AcrR family transcriptional regulator</fullName>
    </submittedName>
</protein>
<dbReference type="SUPFAM" id="SSF46689">
    <property type="entry name" value="Homeodomain-like"/>
    <property type="match status" value="1"/>
</dbReference>
<dbReference type="InterPro" id="IPR001647">
    <property type="entry name" value="HTH_TetR"/>
</dbReference>
<feature type="compositionally biased region" description="Low complexity" evidence="5">
    <location>
        <begin position="1"/>
        <end position="17"/>
    </location>
</feature>
<proteinExistence type="predicted"/>
<comment type="caution">
    <text evidence="7">The sequence shown here is derived from an EMBL/GenBank/DDBJ whole genome shotgun (WGS) entry which is preliminary data.</text>
</comment>
<name>A0A7X1IAM3_9ACTN</name>
<dbReference type="AlphaFoldDB" id="A0A7X1IAM3"/>
<dbReference type="Proteomes" id="UP000517694">
    <property type="component" value="Unassembled WGS sequence"/>
</dbReference>
<reference evidence="7 8" key="1">
    <citation type="submission" date="2020-08" db="EMBL/GenBank/DDBJ databases">
        <title>Whole-Genome Sequence of French Clinical Streptomyces mexicanus Strain Q0842.</title>
        <authorList>
            <person name="Boxberger M."/>
            <person name="La Scola B."/>
        </authorList>
    </citation>
    <scope>NUCLEOTIDE SEQUENCE [LARGE SCALE GENOMIC DNA]</scope>
    <source>
        <strain evidence="7 8">Marseille-Q0842</strain>
    </source>
</reference>
<dbReference type="PROSITE" id="PS50977">
    <property type="entry name" value="HTH_TETR_2"/>
    <property type="match status" value="1"/>
</dbReference>
<evidence type="ECO:0000256" key="5">
    <source>
        <dbReference type="SAM" id="MobiDB-lite"/>
    </source>
</evidence>
<dbReference type="PANTHER" id="PTHR47506">
    <property type="entry name" value="TRANSCRIPTIONAL REGULATORY PROTEIN"/>
    <property type="match status" value="1"/>
</dbReference>
<evidence type="ECO:0000259" key="6">
    <source>
        <dbReference type="PROSITE" id="PS50977"/>
    </source>
</evidence>
<feature type="region of interest" description="Disordered" evidence="5">
    <location>
        <begin position="1"/>
        <end position="21"/>
    </location>
</feature>
<keyword evidence="2 4" id="KW-0238">DNA-binding</keyword>